<dbReference type="PROSITE" id="PS50042">
    <property type="entry name" value="CNMP_BINDING_3"/>
    <property type="match status" value="1"/>
</dbReference>
<protein>
    <submittedName>
        <fullName evidence="2">Crp/Fnr family transcriptional regulator</fullName>
    </submittedName>
</protein>
<gene>
    <name evidence="2" type="ORF">H7U19_11490</name>
</gene>
<dbReference type="Pfam" id="PF00027">
    <property type="entry name" value="cNMP_binding"/>
    <property type="match status" value="1"/>
</dbReference>
<dbReference type="InterPro" id="IPR014710">
    <property type="entry name" value="RmlC-like_jellyroll"/>
</dbReference>
<keyword evidence="3" id="KW-1185">Reference proteome</keyword>
<dbReference type="CDD" id="cd00038">
    <property type="entry name" value="CAP_ED"/>
    <property type="match status" value="1"/>
</dbReference>
<dbReference type="Proteomes" id="UP000656244">
    <property type="component" value="Unassembled WGS sequence"/>
</dbReference>
<organism evidence="2 3">
    <name type="scientific">Hyunsoonleella aquatilis</name>
    <dbReference type="NCBI Taxonomy" id="2762758"/>
    <lineage>
        <taxon>Bacteria</taxon>
        <taxon>Pseudomonadati</taxon>
        <taxon>Bacteroidota</taxon>
        <taxon>Flavobacteriia</taxon>
        <taxon>Flavobacteriales</taxon>
        <taxon>Flavobacteriaceae</taxon>
    </lineage>
</organism>
<dbReference type="InterPro" id="IPR018490">
    <property type="entry name" value="cNMP-bd_dom_sf"/>
</dbReference>
<dbReference type="EMBL" id="JACNMF010000003">
    <property type="protein sequence ID" value="MBC3759033.1"/>
    <property type="molecule type" value="Genomic_DNA"/>
</dbReference>
<sequence length="191" mass="22266">MQKQFNFLNSFGDVSKETFAKLQNISKFRKFEADIQVAEFGKVPSKIYLLTSGVMRAYITSESGKEHNKSFFFPMSFAGSLSALIKKVPSEIVYETITACKVYEIDYYKLQALCERDIEVNNLYSRILEQVFMRYEKRQLELISLDATQRYQKLKKDIPNIDVLVPQYHIASYLSITAVQLSRIRKKLKEL</sequence>
<dbReference type="AlphaFoldDB" id="A0A923H9N2"/>
<feature type="domain" description="Cyclic nucleotide-binding" evidence="1">
    <location>
        <begin position="10"/>
        <end position="113"/>
    </location>
</feature>
<accession>A0A923H9N2</accession>
<comment type="caution">
    <text evidence="2">The sequence shown here is derived from an EMBL/GenBank/DDBJ whole genome shotgun (WGS) entry which is preliminary data.</text>
</comment>
<evidence type="ECO:0000313" key="3">
    <source>
        <dbReference type="Proteomes" id="UP000656244"/>
    </source>
</evidence>
<dbReference type="RefSeq" id="WP_186562465.1">
    <property type="nucleotide sequence ID" value="NZ_JACNMF010000003.1"/>
</dbReference>
<name>A0A923H9N2_9FLAO</name>
<proteinExistence type="predicted"/>
<dbReference type="SUPFAM" id="SSF51206">
    <property type="entry name" value="cAMP-binding domain-like"/>
    <property type="match status" value="1"/>
</dbReference>
<dbReference type="InterPro" id="IPR000595">
    <property type="entry name" value="cNMP-bd_dom"/>
</dbReference>
<dbReference type="Gene3D" id="2.60.120.10">
    <property type="entry name" value="Jelly Rolls"/>
    <property type="match status" value="1"/>
</dbReference>
<evidence type="ECO:0000313" key="2">
    <source>
        <dbReference type="EMBL" id="MBC3759033.1"/>
    </source>
</evidence>
<evidence type="ECO:0000259" key="1">
    <source>
        <dbReference type="PROSITE" id="PS50042"/>
    </source>
</evidence>
<reference evidence="2" key="1">
    <citation type="submission" date="2020-08" db="EMBL/GenBank/DDBJ databases">
        <title>Hyunsoonleella sp. strain SJ7 genome sequencing and assembly.</title>
        <authorList>
            <person name="Kim I."/>
        </authorList>
    </citation>
    <scope>NUCLEOTIDE SEQUENCE</scope>
    <source>
        <strain evidence="2">SJ7</strain>
    </source>
</reference>